<comment type="subcellular location">
    <subcellularLocation>
        <location evidence="1">Cell membrane</location>
        <topology evidence="1">Multi-pass membrane protein</topology>
    </subcellularLocation>
</comment>
<keyword evidence="3 7" id="KW-0812">Transmembrane</keyword>
<evidence type="ECO:0000313" key="11">
    <source>
        <dbReference type="EMBL" id="MRJ23713.1"/>
    </source>
</evidence>
<dbReference type="InterPro" id="IPR032807">
    <property type="entry name" value="GNVR"/>
</dbReference>
<feature type="coiled-coil region" evidence="6">
    <location>
        <begin position="184"/>
        <end position="244"/>
    </location>
</feature>
<sequence>MNRTSPLPPSVASDEIDLIELFHAIWRQKKLIVGCTLLAGVLGAGYAFLAPKTYEVSSVLRPAAINELDALNRSEVYKLPPADALVKVGAQLDSYEARLGFFKDHEELFQTFKKPGQSLEQSFEEFNRNSVNLILPDPKKSDSLSSYIRLELQYPTDVDGVAILNGFVDYAIAAERQQVGADLKVIVNNRLSELKGKIDAARANYDTEKESKIAKLLEADRLKRAQLQDELSALRLQMKMERTNRLAELAEAITIAKSMGIRTPTTPSSMADATRNGSSQVMRTEVNNQKIPLYFMGTEALEAERSALQQRTSDDFTNTRIAEIGKELQLLESNREVEVLQKRGNEDIFLQDVEPLRAEVARLRSLNIDMSNLKLVTIDRRAQEPVAPIKPKKPLVIGLSLVGGLLLGMMIALIRYFIRSRGQALPYTALGDSSVPRREGKNDPL</sequence>
<dbReference type="PANTHER" id="PTHR32309:SF13">
    <property type="entry name" value="FERRIC ENTEROBACTIN TRANSPORT PROTEIN FEPE"/>
    <property type="match status" value="1"/>
</dbReference>
<evidence type="ECO:0000256" key="1">
    <source>
        <dbReference type="ARBA" id="ARBA00004651"/>
    </source>
</evidence>
<evidence type="ECO:0000313" key="10">
    <source>
        <dbReference type="EMBL" id="MBK3457467.1"/>
    </source>
</evidence>
<dbReference type="AlphaFoldDB" id="A0A5P1DI60"/>
<keyword evidence="2" id="KW-1003">Cell membrane</keyword>
<evidence type="ECO:0000259" key="9">
    <source>
        <dbReference type="Pfam" id="PF13807"/>
    </source>
</evidence>
<evidence type="ECO:0000256" key="4">
    <source>
        <dbReference type="ARBA" id="ARBA00022989"/>
    </source>
</evidence>
<dbReference type="EMBL" id="VOIX01000013">
    <property type="protein sequence ID" value="MRJ23713.1"/>
    <property type="molecule type" value="Genomic_DNA"/>
</dbReference>
<protein>
    <submittedName>
        <fullName evidence="12">Chain-length determining protein</fullName>
    </submittedName>
</protein>
<dbReference type="EMBL" id="VOIW01000005">
    <property type="protein sequence ID" value="MRJ39158.1"/>
    <property type="molecule type" value="Genomic_DNA"/>
</dbReference>
<feature type="transmembrane region" description="Helical" evidence="7">
    <location>
        <begin position="395"/>
        <end position="418"/>
    </location>
</feature>
<proteinExistence type="predicted"/>
<dbReference type="Proteomes" id="UP000408764">
    <property type="component" value="Unassembled WGS sequence"/>
</dbReference>
<dbReference type="Pfam" id="PF02706">
    <property type="entry name" value="Wzz"/>
    <property type="match status" value="1"/>
</dbReference>
<dbReference type="SUPFAM" id="SSF160355">
    <property type="entry name" value="Bacterial polysaccharide co-polymerase-like"/>
    <property type="match status" value="2"/>
</dbReference>
<dbReference type="EMBL" id="JAENSR010000001">
    <property type="protein sequence ID" value="MBK3457467.1"/>
    <property type="molecule type" value="Genomic_DNA"/>
</dbReference>
<evidence type="ECO:0000259" key="8">
    <source>
        <dbReference type="Pfam" id="PF02706"/>
    </source>
</evidence>
<evidence type="ECO:0000313" key="12">
    <source>
        <dbReference type="EMBL" id="MRJ39158.1"/>
    </source>
</evidence>
<dbReference type="Pfam" id="PF13807">
    <property type="entry name" value="GNVR"/>
    <property type="match status" value="1"/>
</dbReference>
<dbReference type="Proteomes" id="UP000620382">
    <property type="component" value="Unassembled WGS sequence"/>
</dbReference>
<keyword evidence="5 7" id="KW-0472">Membrane</keyword>
<evidence type="ECO:0000313" key="14">
    <source>
        <dbReference type="Proteomes" id="UP000432048"/>
    </source>
</evidence>
<reference evidence="13 14" key="1">
    <citation type="submission" date="2019-08" db="EMBL/GenBank/DDBJ databases">
        <title>Pseudomonas haemolytica sp. nov. isolated from raw milk and skim milk concentrate.</title>
        <authorList>
            <person name="Hofmann K."/>
            <person name="Huptas C."/>
            <person name="Doll E."/>
            <person name="Scherer S."/>
            <person name="Wenning M."/>
        </authorList>
    </citation>
    <scope>NUCLEOTIDE SEQUENCE [LARGE SCALE GENOMIC DNA]</scope>
    <source>
        <strain evidence="12 13">DSM 108987</strain>
        <strain evidence="11 14">DSM 108988</strain>
    </source>
</reference>
<gene>
    <name evidence="12" type="ORF">FRT59_19590</name>
    <name evidence="11" type="ORF">FRT60_25850</name>
    <name evidence="10" type="ORF">JJD71_00120</name>
</gene>
<feature type="transmembrane region" description="Helical" evidence="7">
    <location>
        <begin position="31"/>
        <end position="49"/>
    </location>
</feature>
<keyword evidence="4 7" id="KW-1133">Transmembrane helix</keyword>
<dbReference type="RefSeq" id="WP_034119485.1">
    <property type="nucleotide sequence ID" value="NZ_JAEKCT010000005.1"/>
</dbReference>
<dbReference type="InterPro" id="IPR050445">
    <property type="entry name" value="Bact_polysacc_biosynth/exp"/>
</dbReference>
<dbReference type="Proteomes" id="UP000432048">
    <property type="component" value="Unassembled WGS sequence"/>
</dbReference>
<keyword evidence="15" id="KW-1185">Reference proteome</keyword>
<feature type="domain" description="Polysaccharide chain length determinant N-terminal" evidence="8">
    <location>
        <begin position="14"/>
        <end position="79"/>
    </location>
</feature>
<dbReference type="Gene3D" id="3.30.1890.10">
    <property type="entry name" value="FepE-like"/>
    <property type="match status" value="3"/>
</dbReference>
<evidence type="ECO:0000256" key="5">
    <source>
        <dbReference type="ARBA" id="ARBA00023136"/>
    </source>
</evidence>
<evidence type="ECO:0000313" key="15">
    <source>
        <dbReference type="Proteomes" id="UP000620382"/>
    </source>
</evidence>
<reference evidence="10 15" key="2">
    <citation type="submission" date="2021-01" db="EMBL/GenBank/DDBJ databases">
        <title>Antibiotic resistance and phylogeny of Pseudomonas spp. isolated over three decades from chicken meat in the Norwegian food chain.</title>
        <authorList>
            <person name="Moen B."/>
        </authorList>
    </citation>
    <scope>NUCLEOTIDE SEQUENCE [LARGE SCALE GENOMIC DNA]</scope>
    <source>
        <strain evidence="10 15">MF6766</strain>
    </source>
</reference>
<evidence type="ECO:0000313" key="13">
    <source>
        <dbReference type="Proteomes" id="UP000408764"/>
    </source>
</evidence>
<evidence type="ECO:0000256" key="6">
    <source>
        <dbReference type="SAM" id="Coils"/>
    </source>
</evidence>
<dbReference type="PANTHER" id="PTHR32309">
    <property type="entry name" value="TYROSINE-PROTEIN KINASE"/>
    <property type="match status" value="1"/>
</dbReference>
<organism evidence="12 13">
    <name type="scientific">Pseudomonas haemolytica</name>
    <dbReference type="NCBI Taxonomy" id="2600065"/>
    <lineage>
        <taxon>Bacteria</taxon>
        <taxon>Pseudomonadati</taxon>
        <taxon>Pseudomonadota</taxon>
        <taxon>Gammaproteobacteria</taxon>
        <taxon>Pseudomonadales</taxon>
        <taxon>Pseudomonadaceae</taxon>
        <taxon>Pseudomonas</taxon>
    </lineage>
</organism>
<evidence type="ECO:0000256" key="7">
    <source>
        <dbReference type="SAM" id="Phobius"/>
    </source>
</evidence>
<dbReference type="OrthoDB" id="7028163at2"/>
<dbReference type="GO" id="GO:0005886">
    <property type="term" value="C:plasma membrane"/>
    <property type="evidence" value="ECO:0007669"/>
    <property type="project" value="UniProtKB-SubCell"/>
</dbReference>
<feature type="domain" description="Tyrosine-protein kinase G-rich" evidence="9">
    <location>
        <begin position="378"/>
        <end position="416"/>
    </location>
</feature>
<accession>A0A5P1DI60</accession>
<comment type="caution">
    <text evidence="12">The sequence shown here is derived from an EMBL/GenBank/DDBJ whole genome shotgun (WGS) entry which is preliminary data.</text>
</comment>
<evidence type="ECO:0000256" key="2">
    <source>
        <dbReference type="ARBA" id="ARBA00022475"/>
    </source>
</evidence>
<keyword evidence="6" id="KW-0175">Coiled coil</keyword>
<name>A0A5P1DI60_9PSED</name>
<dbReference type="GO" id="GO:0004713">
    <property type="term" value="F:protein tyrosine kinase activity"/>
    <property type="evidence" value="ECO:0007669"/>
    <property type="project" value="TreeGrafter"/>
</dbReference>
<evidence type="ECO:0000256" key="3">
    <source>
        <dbReference type="ARBA" id="ARBA00022692"/>
    </source>
</evidence>
<dbReference type="InterPro" id="IPR003856">
    <property type="entry name" value="LPS_length_determ_N"/>
</dbReference>